<keyword evidence="1" id="KW-0812">Transmembrane</keyword>
<dbReference type="Pfam" id="PF04678">
    <property type="entry name" value="MCU"/>
    <property type="match status" value="1"/>
</dbReference>
<reference evidence="3" key="1">
    <citation type="submission" date="2020-11" db="EMBL/GenBank/DDBJ databases">
        <authorList>
            <consortium name="DOE Joint Genome Institute"/>
            <person name="Ahrendt S."/>
            <person name="Riley R."/>
            <person name="Andreopoulos W."/>
            <person name="Labutti K."/>
            <person name="Pangilinan J."/>
            <person name="Ruiz-Duenas F.J."/>
            <person name="Barrasa J.M."/>
            <person name="Sanchez-Garcia M."/>
            <person name="Camarero S."/>
            <person name="Miyauchi S."/>
            <person name="Serrano A."/>
            <person name="Linde D."/>
            <person name="Babiker R."/>
            <person name="Drula E."/>
            <person name="Ayuso-Fernandez I."/>
            <person name="Pacheco R."/>
            <person name="Padilla G."/>
            <person name="Ferreira P."/>
            <person name="Barriuso J."/>
            <person name="Kellner H."/>
            <person name="Castanera R."/>
            <person name="Alfaro M."/>
            <person name="Ramirez L."/>
            <person name="Pisabarro A.G."/>
            <person name="Kuo A."/>
            <person name="Tritt A."/>
            <person name="Lipzen A."/>
            <person name="He G."/>
            <person name="Yan M."/>
            <person name="Ng V."/>
            <person name="Cullen D."/>
            <person name="Martin F."/>
            <person name="Rosso M.-N."/>
            <person name="Henrissat B."/>
            <person name="Hibbett D."/>
            <person name="Martinez A.T."/>
            <person name="Grigoriev I.V."/>
        </authorList>
    </citation>
    <scope>NUCLEOTIDE SEQUENCE</scope>
    <source>
        <strain evidence="3">CBS 247.69</strain>
    </source>
</reference>
<evidence type="ECO:0000256" key="1">
    <source>
        <dbReference type="SAM" id="Phobius"/>
    </source>
</evidence>
<feature type="transmembrane region" description="Helical" evidence="1">
    <location>
        <begin position="6"/>
        <end position="22"/>
    </location>
</feature>
<organism evidence="3 4">
    <name type="scientific">Collybia nuda</name>
    <dbReference type="NCBI Taxonomy" id="64659"/>
    <lineage>
        <taxon>Eukaryota</taxon>
        <taxon>Fungi</taxon>
        <taxon>Dikarya</taxon>
        <taxon>Basidiomycota</taxon>
        <taxon>Agaricomycotina</taxon>
        <taxon>Agaricomycetes</taxon>
        <taxon>Agaricomycetidae</taxon>
        <taxon>Agaricales</taxon>
        <taxon>Tricholomatineae</taxon>
        <taxon>Clitocybaceae</taxon>
        <taxon>Collybia</taxon>
    </lineage>
</organism>
<proteinExistence type="predicted"/>
<keyword evidence="1" id="KW-0472">Membrane</keyword>
<dbReference type="AlphaFoldDB" id="A0A9P6CD54"/>
<dbReference type="OrthoDB" id="278338at2759"/>
<sequence length="54" mass="6138">MEPITYLSGLSAVVCGYLWFLYQGCEISSYSSVLDRSISTRRGTSYKSRSLYLE</sequence>
<evidence type="ECO:0000259" key="2">
    <source>
        <dbReference type="Pfam" id="PF04678"/>
    </source>
</evidence>
<keyword evidence="1" id="KW-1133">Transmembrane helix</keyword>
<protein>
    <recommendedName>
        <fullName evidence="2">Calcium uniporter protein C-terminal domain-containing protein</fullName>
    </recommendedName>
</protein>
<comment type="caution">
    <text evidence="3">The sequence shown here is derived from an EMBL/GenBank/DDBJ whole genome shotgun (WGS) entry which is preliminary data.</text>
</comment>
<gene>
    <name evidence="3" type="ORF">BDZ94DRAFT_1274908</name>
</gene>
<accession>A0A9P6CD54</accession>
<feature type="domain" description="Calcium uniporter protein C-terminal" evidence="2">
    <location>
        <begin position="1"/>
        <end position="51"/>
    </location>
</feature>
<evidence type="ECO:0000313" key="4">
    <source>
        <dbReference type="Proteomes" id="UP000807353"/>
    </source>
</evidence>
<name>A0A9P6CD54_9AGAR</name>
<evidence type="ECO:0000313" key="3">
    <source>
        <dbReference type="EMBL" id="KAF9456729.1"/>
    </source>
</evidence>
<keyword evidence="4" id="KW-1185">Reference proteome</keyword>
<dbReference type="InterPro" id="IPR006769">
    <property type="entry name" value="MCU_C"/>
</dbReference>
<dbReference type="Proteomes" id="UP000807353">
    <property type="component" value="Unassembled WGS sequence"/>
</dbReference>
<dbReference type="EMBL" id="MU150405">
    <property type="protein sequence ID" value="KAF9456729.1"/>
    <property type="molecule type" value="Genomic_DNA"/>
</dbReference>